<evidence type="ECO:0000256" key="1">
    <source>
        <dbReference type="ARBA" id="ARBA00006499"/>
    </source>
</evidence>
<gene>
    <name evidence="3" type="ORF">THAR02_01563</name>
</gene>
<dbReference type="Gene3D" id="3.40.50.1820">
    <property type="entry name" value="alpha/beta hydrolase"/>
    <property type="match status" value="1"/>
</dbReference>
<protein>
    <submittedName>
        <fullName evidence="3">Phospholipase/Carboxylesterase</fullName>
    </submittedName>
</protein>
<dbReference type="GO" id="GO:0005737">
    <property type="term" value="C:cytoplasm"/>
    <property type="evidence" value="ECO:0007669"/>
    <property type="project" value="TreeGrafter"/>
</dbReference>
<comment type="similarity">
    <text evidence="1">Belongs to the AB hydrolase superfamily. AB hydrolase 2 family.</text>
</comment>
<dbReference type="AlphaFoldDB" id="A0A0F9Y2B5"/>
<organism evidence="3 4">
    <name type="scientific">Trichoderma harzianum</name>
    <name type="common">Hypocrea lixii</name>
    <dbReference type="NCBI Taxonomy" id="5544"/>
    <lineage>
        <taxon>Eukaryota</taxon>
        <taxon>Fungi</taxon>
        <taxon>Dikarya</taxon>
        <taxon>Ascomycota</taxon>
        <taxon>Pezizomycotina</taxon>
        <taxon>Sordariomycetes</taxon>
        <taxon>Hypocreomycetidae</taxon>
        <taxon>Hypocreales</taxon>
        <taxon>Hypocreaceae</taxon>
        <taxon>Trichoderma</taxon>
    </lineage>
</organism>
<dbReference type="EMBL" id="JOKZ01000028">
    <property type="protein sequence ID" value="KKP06318.1"/>
    <property type="molecule type" value="Genomic_DNA"/>
</dbReference>
<dbReference type="Pfam" id="PF02230">
    <property type="entry name" value="Abhydrolase_2"/>
    <property type="match status" value="1"/>
</dbReference>
<reference evidence="4" key="1">
    <citation type="journal article" date="2015" name="Genome Announc.">
        <title>Draft whole-genome sequence of the biocontrol agent Trichoderma harzianum T6776.</title>
        <authorList>
            <person name="Baroncelli R."/>
            <person name="Piaggeschi G."/>
            <person name="Fiorini L."/>
            <person name="Bertolini E."/>
            <person name="Zapparata A."/>
            <person name="Pe M.E."/>
            <person name="Sarrocco S."/>
            <person name="Vannacci G."/>
        </authorList>
    </citation>
    <scope>NUCLEOTIDE SEQUENCE [LARGE SCALE GENOMIC DNA]</scope>
    <source>
        <strain evidence="4">T6776</strain>
    </source>
</reference>
<evidence type="ECO:0000259" key="2">
    <source>
        <dbReference type="Pfam" id="PF02230"/>
    </source>
</evidence>
<dbReference type="PANTHER" id="PTHR10655:SF63">
    <property type="entry name" value="PHOSPHOLIPASE_CARBOXYLESTERASE_THIOESTERASE DOMAIN-CONTAINING PROTEIN"/>
    <property type="match status" value="1"/>
</dbReference>
<dbReference type="SUPFAM" id="SSF53474">
    <property type="entry name" value="alpha/beta-Hydrolases"/>
    <property type="match status" value="1"/>
</dbReference>
<proteinExistence type="inferred from homology"/>
<evidence type="ECO:0000313" key="3">
    <source>
        <dbReference type="EMBL" id="KKP06318.1"/>
    </source>
</evidence>
<feature type="domain" description="Phospholipase/carboxylesterase/thioesterase" evidence="2">
    <location>
        <begin position="14"/>
        <end position="169"/>
    </location>
</feature>
<dbReference type="OMA" id="WVFPTAP"/>
<dbReference type="OrthoDB" id="2418081at2759"/>
<dbReference type="InterPro" id="IPR050565">
    <property type="entry name" value="LYPA1-2/EST-like"/>
</dbReference>
<dbReference type="Proteomes" id="UP000034112">
    <property type="component" value="Unassembled WGS sequence"/>
</dbReference>
<dbReference type="InterPro" id="IPR003140">
    <property type="entry name" value="PLipase/COase/thioEstase"/>
</dbReference>
<evidence type="ECO:0000313" key="4">
    <source>
        <dbReference type="Proteomes" id="UP000034112"/>
    </source>
</evidence>
<sequence length="274" mass="30693">MVVLPFIVGPATGHTHTHTIILLHGRDSEAQEFAYEFFECEATGTEQTLPNLFPTVRWVFPQAKSLRSERFGVEMSQWFDMWSVENQQERTELQVPGLRSSVNLIAELIKQEELLVPRSNIFLGGISQGFATALAAFFADGRGGFAGLCGFSTWLPLANQAASDIELVNEEPDQELAAMQRLYLGDDKQQMSLSSQHLKSTPVLLEHCQDDEIISVQSGLLLRDFIDNLGLSVVFHEYETGGHWFNEPQGVDDFVMFLRKGIKSDRTPSSHQST</sequence>
<name>A0A0F9Y2B5_TRIHA</name>
<dbReference type="PANTHER" id="PTHR10655">
    <property type="entry name" value="LYSOPHOSPHOLIPASE-RELATED"/>
    <property type="match status" value="1"/>
</dbReference>
<accession>A0A0F9Y2B5</accession>
<dbReference type="GO" id="GO:0052689">
    <property type="term" value="F:carboxylic ester hydrolase activity"/>
    <property type="evidence" value="ECO:0007669"/>
    <property type="project" value="TreeGrafter"/>
</dbReference>
<dbReference type="InterPro" id="IPR029058">
    <property type="entry name" value="AB_hydrolase_fold"/>
</dbReference>
<comment type="caution">
    <text evidence="3">The sequence shown here is derived from an EMBL/GenBank/DDBJ whole genome shotgun (WGS) entry which is preliminary data.</text>
</comment>
<dbReference type="GO" id="GO:0008474">
    <property type="term" value="F:palmitoyl-(protein) hydrolase activity"/>
    <property type="evidence" value="ECO:0007669"/>
    <property type="project" value="TreeGrafter"/>
</dbReference>